<organism evidence="4 5">
    <name type="scientific">Stylonychia lemnae</name>
    <name type="common">Ciliate</name>
    <dbReference type="NCBI Taxonomy" id="5949"/>
    <lineage>
        <taxon>Eukaryota</taxon>
        <taxon>Sar</taxon>
        <taxon>Alveolata</taxon>
        <taxon>Ciliophora</taxon>
        <taxon>Intramacronucleata</taxon>
        <taxon>Spirotrichea</taxon>
        <taxon>Stichotrichia</taxon>
        <taxon>Sporadotrichida</taxon>
        <taxon>Oxytrichidae</taxon>
        <taxon>Stylonychinae</taxon>
        <taxon>Stylonychia</taxon>
    </lineage>
</organism>
<feature type="repeat" description="ANK" evidence="1">
    <location>
        <begin position="667"/>
        <end position="699"/>
    </location>
</feature>
<evidence type="ECO:0000259" key="3">
    <source>
        <dbReference type="SMART" id="SM00385"/>
    </source>
</evidence>
<dbReference type="SMART" id="SM00385">
    <property type="entry name" value="CYCLIN"/>
    <property type="match status" value="1"/>
</dbReference>
<sequence length="767" mass="88903">MAFMPQQPKRSKKPSFIPQSQMISQVNSLYNSRNFDQTGFTEAAIGISMMDKTQNDQSLDNIGKFQVRLRLDQTAIMTDDERAASKESAMDRVTTEGTTNIPEDKQVVKHKATKISIIKRKYVEGTPIKLDQSVFQQFIAKANNRQSRKPLVPTFNTKMINSKMSQKSYIEPQPDRTQLVLSRNVNLCTSLRQSFDDKENTVIPNIPNQPRTALNFDSATIPKIKEALTEQILIKQRERQAKCKMVKVSMLSLEQASYINNYETVLLDRLQSPEYEGQTCHVIFKNHPTLTYDLRSKIIDWMYNAVIKSKVDDKNVFFLSVKLLDLYYTNHPIQQNKDTLQLVGATTIFMSAKMLEVQFLDLDFCEQRFLHHTHSKSDVLRVEQQIVEYSDWKIVEDSLLDCHALLLGMIKTRFQKDTLKLSKFIFLFIKDKLDVLLLNELMVLTCLPKYLHLSDIIKVAALIEYKISSIRDRVRVKDFTQVTSDYDKLCKVWDQILSLIAAASNRNYFSNLGCKINSEIHNETLNLQENEPDEFAEYIKQTRQFEKLALTATSEQFPDIVNFLKECKYQRNLTHSVYKCLKSAMLKRNLDQIRFYLYSICVDLTQPNFNGLLHQFIVQSCTQERNHMLQGKYYEGLSLDEQILDLFVKGENSQYSDYLLRLQDEGYGNTPLHVACGLYSYVFIRKLIDAGSDLSIRNAADLTPEDIIDEEIKAYKIYLDSQEKQNTLERLSVVKNLFAEYKGTNIDQVMTENIIQQNQEEESKGQH</sequence>
<dbReference type="OrthoDB" id="424503at2759"/>
<accession>A0A078AG07</accession>
<dbReference type="InterPro" id="IPR013763">
    <property type="entry name" value="Cyclin-like_dom"/>
</dbReference>
<name>A0A078AG07_STYLE</name>
<keyword evidence="2" id="KW-0195">Cyclin</keyword>
<dbReference type="AlphaFoldDB" id="A0A078AG07"/>
<evidence type="ECO:0000256" key="2">
    <source>
        <dbReference type="RuleBase" id="RU000383"/>
    </source>
</evidence>
<dbReference type="InterPro" id="IPR036770">
    <property type="entry name" value="Ankyrin_rpt-contain_sf"/>
</dbReference>
<evidence type="ECO:0000256" key="1">
    <source>
        <dbReference type="PROSITE-ProRule" id="PRU00023"/>
    </source>
</evidence>
<dbReference type="Gene3D" id="1.25.40.20">
    <property type="entry name" value="Ankyrin repeat-containing domain"/>
    <property type="match status" value="1"/>
</dbReference>
<dbReference type="Pfam" id="PF00134">
    <property type="entry name" value="Cyclin_N"/>
    <property type="match status" value="1"/>
</dbReference>
<dbReference type="PROSITE" id="PS50088">
    <property type="entry name" value="ANK_REPEAT"/>
    <property type="match status" value="1"/>
</dbReference>
<evidence type="ECO:0000313" key="5">
    <source>
        <dbReference type="Proteomes" id="UP000039865"/>
    </source>
</evidence>
<dbReference type="SUPFAM" id="SSF47954">
    <property type="entry name" value="Cyclin-like"/>
    <property type="match status" value="1"/>
</dbReference>
<reference evidence="4 5" key="1">
    <citation type="submission" date="2014-06" db="EMBL/GenBank/DDBJ databases">
        <authorList>
            <person name="Swart Estienne"/>
        </authorList>
    </citation>
    <scope>NUCLEOTIDE SEQUENCE [LARGE SCALE GENOMIC DNA]</scope>
    <source>
        <strain evidence="4 5">130c</strain>
    </source>
</reference>
<keyword evidence="1" id="KW-0040">ANK repeat</keyword>
<gene>
    <name evidence="4" type="primary">Contig3282.g3508</name>
    <name evidence="4" type="ORF">STYLEM_10169</name>
</gene>
<proteinExistence type="inferred from homology"/>
<dbReference type="SUPFAM" id="SSF48403">
    <property type="entry name" value="Ankyrin repeat"/>
    <property type="match status" value="1"/>
</dbReference>
<comment type="similarity">
    <text evidence="2">Belongs to the cyclin family.</text>
</comment>
<dbReference type="PROSITE" id="PS50297">
    <property type="entry name" value="ANK_REP_REGION"/>
    <property type="match status" value="1"/>
</dbReference>
<dbReference type="InParanoid" id="A0A078AG07"/>
<dbReference type="InterPro" id="IPR002110">
    <property type="entry name" value="Ankyrin_rpt"/>
</dbReference>
<dbReference type="InterPro" id="IPR036915">
    <property type="entry name" value="Cyclin-like_sf"/>
</dbReference>
<dbReference type="Gene3D" id="1.10.472.10">
    <property type="entry name" value="Cyclin-like"/>
    <property type="match status" value="1"/>
</dbReference>
<dbReference type="Proteomes" id="UP000039865">
    <property type="component" value="Unassembled WGS sequence"/>
</dbReference>
<dbReference type="EMBL" id="CCKQ01009657">
    <property type="protein sequence ID" value="CDW81159.1"/>
    <property type="molecule type" value="Genomic_DNA"/>
</dbReference>
<evidence type="ECO:0000313" key="4">
    <source>
        <dbReference type="EMBL" id="CDW81159.1"/>
    </source>
</evidence>
<dbReference type="InterPro" id="IPR006671">
    <property type="entry name" value="Cyclin_N"/>
</dbReference>
<feature type="domain" description="Cyclin-like" evidence="3">
    <location>
        <begin position="300"/>
        <end position="388"/>
    </location>
</feature>
<keyword evidence="5" id="KW-1185">Reference proteome</keyword>
<protein>
    <submittedName>
        <fullName evidence="4">N-terminal domain containing protein</fullName>
    </submittedName>
</protein>